<dbReference type="Proteomes" id="UP000231926">
    <property type="component" value="Unassembled WGS sequence"/>
</dbReference>
<reference evidence="4 5" key="1">
    <citation type="submission" date="2017-07" db="EMBL/GenBank/DDBJ databases">
        <title>Leptospira spp. isolated from tropical soils.</title>
        <authorList>
            <person name="Thibeaux R."/>
            <person name="Iraola G."/>
            <person name="Ferres I."/>
            <person name="Bierque E."/>
            <person name="Girault D."/>
            <person name="Soupe-Gilbert M.-E."/>
            <person name="Picardeau M."/>
            <person name="Goarant C."/>
        </authorList>
    </citation>
    <scope>NUCLEOTIDE SEQUENCE [LARGE SCALE GENOMIC DNA]</scope>
    <source>
        <strain evidence="4 5">FH4-C-A2</strain>
    </source>
</reference>
<dbReference type="EMBL" id="NPDR01000004">
    <property type="protein sequence ID" value="PJZ49152.1"/>
    <property type="molecule type" value="Genomic_DNA"/>
</dbReference>
<gene>
    <name evidence="4" type="ORF">CH362_12030</name>
</gene>
<feature type="transmembrane region" description="Helical" evidence="2">
    <location>
        <begin position="40"/>
        <end position="60"/>
    </location>
</feature>
<feature type="transmembrane region" description="Helical" evidence="2">
    <location>
        <begin position="122"/>
        <end position="141"/>
    </location>
</feature>
<proteinExistence type="predicted"/>
<organism evidence="4 5">
    <name type="scientific">Leptospira saintgironsiae</name>
    <dbReference type="NCBI Taxonomy" id="2023183"/>
    <lineage>
        <taxon>Bacteria</taxon>
        <taxon>Pseudomonadati</taxon>
        <taxon>Spirochaetota</taxon>
        <taxon>Spirochaetia</taxon>
        <taxon>Leptospirales</taxon>
        <taxon>Leptospiraceae</taxon>
        <taxon>Leptospira</taxon>
    </lineage>
</organism>
<name>A0A2M9YC68_9LEPT</name>
<feature type="transmembrane region" description="Helical" evidence="2">
    <location>
        <begin position="66"/>
        <end position="85"/>
    </location>
</feature>
<keyword evidence="1" id="KW-0378">Hydrolase</keyword>
<dbReference type="PANTHER" id="PTHR43156:SF2">
    <property type="entry name" value="STAGE II SPORULATION PROTEIN E"/>
    <property type="match status" value="1"/>
</dbReference>
<dbReference type="SUPFAM" id="SSF81606">
    <property type="entry name" value="PP2C-like"/>
    <property type="match status" value="1"/>
</dbReference>
<dbReference type="AlphaFoldDB" id="A0A2M9YC68"/>
<dbReference type="InterPro" id="IPR036457">
    <property type="entry name" value="PPM-type-like_dom_sf"/>
</dbReference>
<keyword evidence="2" id="KW-0472">Membrane</keyword>
<dbReference type="InterPro" id="IPR052016">
    <property type="entry name" value="Bact_Sigma-Reg"/>
</dbReference>
<protein>
    <submittedName>
        <fullName evidence="4">Serine/threonine protein phosphatase</fullName>
    </submittedName>
</protein>
<accession>A0A2M9YC68</accession>
<keyword evidence="2" id="KW-1133">Transmembrane helix</keyword>
<feature type="transmembrane region" description="Helical" evidence="2">
    <location>
        <begin position="148"/>
        <end position="165"/>
    </location>
</feature>
<dbReference type="GO" id="GO:0016791">
    <property type="term" value="F:phosphatase activity"/>
    <property type="evidence" value="ECO:0007669"/>
    <property type="project" value="TreeGrafter"/>
</dbReference>
<evidence type="ECO:0000256" key="1">
    <source>
        <dbReference type="ARBA" id="ARBA00022801"/>
    </source>
</evidence>
<dbReference type="RefSeq" id="WP_100710577.1">
    <property type="nucleotide sequence ID" value="NZ_NPDR01000004.1"/>
</dbReference>
<evidence type="ECO:0000313" key="4">
    <source>
        <dbReference type="EMBL" id="PJZ49152.1"/>
    </source>
</evidence>
<evidence type="ECO:0000313" key="5">
    <source>
        <dbReference type="Proteomes" id="UP000231926"/>
    </source>
</evidence>
<dbReference type="Pfam" id="PF07228">
    <property type="entry name" value="SpoIIE"/>
    <property type="match status" value="1"/>
</dbReference>
<keyword evidence="5" id="KW-1185">Reference proteome</keyword>
<sequence>MNLSNKKAGGILNPWSFLETEFNYREVSAWKDFVRIDQSFIRLAFFLHFLVYFLALIPEIQRSPHGTIYFGLVLSLNILSLVLSFQRKYLPAVIHGTNFSIIFLVMLILNESFYSFDDLHSLQLYNNYFLLVGFLVLFQMFRLKVKGCFLTATYSIVLHLGFIYFKLNNSSLPGFPLVLFVPDVVYLILSLIGTTIVVIVRRLVRISSELDSEYRFLQHELQIARKVQETLFPEDVSIKGFKYEVFRSTPNEIGGDFYDFIQLREGNTGVFLTDIAGHGIASALVASFIKIMVATMPYRLKLHPVRLLEYLDETLLRQFKSHHASAVYIFFDFISKEIHFANGGHPYLMHSQNGNDFREIETTGSILGFGIKRPIAELVSLPIQSAERLFLYTDGLIENRNPQGKQLGSEGLIEILNRNKSFTDLKQFKEAVQVELSAFFGDAEFEDDTLFLIIEME</sequence>
<dbReference type="PANTHER" id="PTHR43156">
    <property type="entry name" value="STAGE II SPORULATION PROTEIN E-RELATED"/>
    <property type="match status" value="1"/>
</dbReference>
<evidence type="ECO:0000256" key="2">
    <source>
        <dbReference type="SAM" id="Phobius"/>
    </source>
</evidence>
<feature type="transmembrane region" description="Helical" evidence="2">
    <location>
        <begin position="177"/>
        <end position="200"/>
    </location>
</feature>
<evidence type="ECO:0000259" key="3">
    <source>
        <dbReference type="SMART" id="SM00331"/>
    </source>
</evidence>
<feature type="domain" description="PPM-type phosphatase" evidence="3">
    <location>
        <begin position="241"/>
        <end position="456"/>
    </location>
</feature>
<dbReference type="InterPro" id="IPR001932">
    <property type="entry name" value="PPM-type_phosphatase-like_dom"/>
</dbReference>
<feature type="transmembrane region" description="Helical" evidence="2">
    <location>
        <begin position="92"/>
        <end position="110"/>
    </location>
</feature>
<keyword evidence="2" id="KW-0812">Transmembrane</keyword>
<dbReference type="SMART" id="SM00331">
    <property type="entry name" value="PP2C_SIG"/>
    <property type="match status" value="1"/>
</dbReference>
<dbReference type="Gene3D" id="3.60.40.10">
    <property type="entry name" value="PPM-type phosphatase domain"/>
    <property type="match status" value="1"/>
</dbReference>
<comment type="caution">
    <text evidence="4">The sequence shown here is derived from an EMBL/GenBank/DDBJ whole genome shotgun (WGS) entry which is preliminary data.</text>
</comment>
<dbReference type="OrthoDB" id="341868at2"/>